<dbReference type="Proteomes" id="UP001627154">
    <property type="component" value="Unassembled WGS sequence"/>
</dbReference>
<protein>
    <submittedName>
        <fullName evidence="1">Uncharacterized protein</fullName>
    </submittedName>
</protein>
<comment type="caution">
    <text evidence="1">The sequence shown here is derived from an EMBL/GenBank/DDBJ whole genome shotgun (WGS) entry which is preliminary data.</text>
</comment>
<gene>
    <name evidence="1" type="ORF">TKK_015749</name>
</gene>
<reference evidence="1 2" key="1">
    <citation type="journal article" date="2024" name="bioRxiv">
        <title>A reference genome for Trichogramma kaykai: A tiny desert-dwelling parasitoid wasp with competing sex-ratio distorters.</title>
        <authorList>
            <person name="Culotta J."/>
            <person name="Lindsey A.R."/>
        </authorList>
    </citation>
    <scope>NUCLEOTIDE SEQUENCE [LARGE SCALE GENOMIC DNA]</scope>
    <source>
        <strain evidence="1 2">KSX58</strain>
    </source>
</reference>
<organism evidence="1 2">
    <name type="scientific">Trichogramma kaykai</name>
    <dbReference type="NCBI Taxonomy" id="54128"/>
    <lineage>
        <taxon>Eukaryota</taxon>
        <taxon>Metazoa</taxon>
        <taxon>Ecdysozoa</taxon>
        <taxon>Arthropoda</taxon>
        <taxon>Hexapoda</taxon>
        <taxon>Insecta</taxon>
        <taxon>Pterygota</taxon>
        <taxon>Neoptera</taxon>
        <taxon>Endopterygota</taxon>
        <taxon>Hymenoptera</taxon>
        <taxon>Apocrita</taxon>
        <taxon>Proctotrupomorpha</taxon>
        <taxon>Chalcidoidea</taxon>
        <taxon>Trichogrammatidae</taxon>
        <taxon>Trichogramma</taxon>
    </lineage>
</organism>
<name>A0ABD2W8V3_9HYME</name>
<sequence length="154" mass="17551">MKNIDLFMKKCFGRKNIPENIASFMKYVDSLKFGSRFDYSYLTQQSLNLRNGRPCKPVKGKLRITRSTSQSFLQRINSDSSWESVMACHPDKIARITAQIPSSPLTQPPSLTLTTSLNSDLRPRWITPAMEVMIMGKKASQDSQLKDLNASFRK</sequence>
<accession>A0ABD2W8V3</accession>
<proteinExistence type="predicted"/>
<dbReference type="EMBL" id="JBJJXI010000123">
    <property type="protein sequence ID" value="KAL3389542.1"/>
    <property type="molecule type" value="Genomic_DNA"/>
</dbReference>
<evidence type="ECO:0000313" key="1">
    <source>
        <dbReference type="EMBL" id="KAL3389542.1"/>
    </source>
</evidence>
<dbReference type="AlphaFoldDB" id="A0ABD2W8V3"/>
<keyword evidence="2" id="KW-1185">Reference proteome</keyword>
<evidence type="ECO:0000313" key="2">
    <source>
        <dbReference type="Proteomes" id="UP001627154"/>
    </source>
</evidence>
<dbReference type="Gene3D" id="1.10.510.10">
    <property type="entry name" value="Transferase(Phosphotransferase) domain 1"/>
    <property type="match status" value="1"/>
</dbReference>